<gene>
    <name evidence="2" type="ORF">DJ568_03250</name>
</gene>
<dbReference type="Pfam" id="PF13810">
    <property type="entry name" value="DUF4185"/>
    <property type="match status" value="1"/>
</dbReference>
<evidence type="ECO:0000259" key="1">
    <source>
        <dbReference type="Pfam" id="PF13810"/>
    </source>
</evidence>
<evidence type="ECO:0000313" key="2">
    <source>
        <dbReference type="EMBL" id="RCH55785.1"/>
    </source>
</evidence>
<dbReference type="OrthoDB" id="707849at2"/>
<keyword evidence="3" id="KW-1185">Reference proteome</keyword>
<organism evidence="2 3">
    <name type="scientific">Mucilaginibacter hurinus</name>
    <dbReference type="NCBI Taxonomy" id="2201324"/>
    <lineage>
        <taxon>Bacteria</taxon>
        <taxon>Pseudomonadati</taxon>
        <taxon>Bacteroidota</taxon>
        <taxon>Sphingobacteriia</taxon>
        <taxon>Sphingobacteriales</taxon>
        <taxon>Sphingobacteriaceae</taxon>
        <taxon>Mucilaginibacter</taxon>
    </lineage>
</organism>
<proteinExistence type="predicted"/>
<dbReference type="AlphaFoldDB" id="A0A367GRS7"/>
<name>A0A367GRS7_9SPHI</name>
<accession>A0A367GRS7</accession>
<dbReference type="EMBL" id="QGDC01000002">
    <property type="protein sequence ID" value="RCH55785.1"/>
    <property type="molecule type" value="Genomic_DNA"/>
</dbReference>
<comment type="caution">
    <text evidence="2">The sequence shown here is derived from an EMBL/GenBank/DDBJ whole genome shotgun (WGS) entry which is preliminary data.</text>
</comment>
<dbReference type="PROSITE" id="PS51257">
    <property type="entry name" value="PROKAR_LIPOPROTEIN"/>
    <property type="match status" value="1"/>
</dbReference>
<reference evidence="2 3" key="1">
    <citation type="submission" date="2018-05" db="EMBL/GenBank/DDBJ databases">
        <title>Mucilaginibacter hurinus sp. nov., isolated from briquette warehouse soil.</title>
        <authorList>
            <person name="Choi L."/>
        </authorList>
    </citation>
    <scope>NUCLEOTIDE SEQUENCE [LARGE SCALE GENOMIC DNA]</scope>
    <source>
        <strain evidence="2 3">ZR32</strain>
    </source>
</reference>
<sequence>MKQTNLLFTAITAVTLFASCKKADDMLSPERRNAVKETNAAYGVYKDPVFTQFMNRTEGLIASDAGATILLNDGSTLWTFGDTYVDRYRVSDNTIPCLFQVRNMAMLQPPNDWNWRNSKSLLSPSKGTLFVPPVDKKYFNWPSSGFQLGDTVFVYSSNFESTSGGGGFAFKHTHVDMWVKMKFPEMTVAGYKALQNFNGMSFGISFEKDADGYTYTYGNKQTFILNDVFLARFPTNNPYTKWDFWDGTGWTKDVNKIKRVGDAASSGVSVAKVRNRYVIVSTQFSVGCDQGSQIYGSVSASRTGPFTKRKTIYTIPDKLDGHYPFFYAPNIHPQFINNRNEVLVTYAINGYGSCVATCKGGRMNPDVYRLRGIRVPLALMDYVLK</sequence>
<feature type="domain" description="DUF4185" evidence="1">
    <location>
        <begin position="59"/>
        <end position="343"/>
    </location>
</feature>
<dbReference type="Proteomes" id="UP000253209">
    <property type="component" value="Unassembled WGS sequence"/>
</dbReference>
<protein>
    <recommendedName>
        <fullName evidence="1">DUF4185 domain-containing protein</fullName>
    </recommendedName>
</protein>
<dbReference type="InterPro" id="IPR025442">
    <property type="entry name" value="DUF4185"/>
</dbReference>
<evidence type="ECO:0000313" key="3">
    <source>
        <dbReference type="Proteomes" id="UP000253209"/>
    </source>
</evidence>
<dbReference type="RefSeq" id="WP_114003820.1">
    <property type="nucleotide sequence ID" value="NZ_QGDC01000002.1"/>
</dbReference>